<name>A0A2H1WLJ1_SPOFR</name>
<evidence type="ECO:0000313" key="1">
    <source>
        <dbReference type="EMBL" id="SOQ53953.1"/>
    </source>
</evidence>
<dbReference type="AlphaFoldDB" id="A0A2H1WLJ1"/>
<organism evidence="1">
    <name type="scientific">Spodoptera frugiperda</name>
    <name type="common">Fall armyworm</name>
    <dbReference type="NCBI Taxonomy" id="7108"/>
    <lineage>
        <taxon>Eukaryota</taxon>
        <taxon>Metazoa</taxon>
        <taxon>Ecdysozoa</taxon>
        <taxon>Arthropoda</taxon>
        <taxon>Hexapoda</taxon>
        <taxon>Insecta</taxon>
        <taxon>Pterygota</taxon>
        <taxon>Neoptera</taxon>
        <taxon>Endopterygota</taxon>
        <taxon>Lepidoptera</taxon>
        <taxon>Glossata</taxon>
        <taxon>Ditrysia</taxon>
        <taxon>Noctuoidea</taxon>
        <taxon>Noctuidae</taxon>
        <taxon>Amphipyrinae</taxon>
        <taxon>Spodoptera</taxon>
    </lineage>
</organism>
<dbReference type="EMBL" id="ODYU01009480">
    <property type="protein sequence ID" value="SOQ53953.1"/>
    <property type="molecule type" value="Genomic_DNA"/>
</dbReference>
<accession>A0A2H1WLJ1</accession>
<protein>
    <submittedName>
        <fullName evidence="1">SFRICE_040571</fullName>
    </submittedName>
</protein>
<reference evidence="1" key="1">
    <citation type="submission" date="2016-07" db="EMBL/GenBank/DDBJ databases">
        <authorList>
            <person name="Bretaudeau A."/>
        </authorList>
    </citation>
    <scope>NUCLEOTIDE SEQUENCE</scope>
    <source>
        <strain evidence="1">Rice</strain>
        <tissue evidence="1">Whole body</tissue>
    </source>
</reference>
<sequence length="170" mass="20033">MTFHPYQRTPLNIDFTFEGSKLETVREFTLLGLVIDTHINWKAHIQKTHSKIAKFSYALREIKKTTNLQTALTTYYAYAYAWLSYGVTLWGYSTDAQTLFTQQKKLIRILGNIEQTDSCKPFFQKQNILTLPFIKSEEKFSIFMGKLKKLLLDKTYYSVDEYLDDRLIDQ</sequence>
<gene>
    <name evidence="1" type="ORF">SFRICE_040571</name>
</gene>
<proteinExistence type="predicted"/>